<organism evidence="1 2">
    <name type="scientific">Domibacillus iocasae</name>
    <dbReference type="NCBI Taxonomy" id="1714016"/>
    <lineage>
        <taxon>Bacteria</taxon>
        <taxon>Bacillati</taxon>
        <taxon>Bacillota</taxon>
        <taxon>Bacilli</taxon>
        <taxon>Bacillales</taxon>
        <taxon>Bacillaceae</taxon>
        <taxon>Domibacillus</taxon>
    </lineage>
</organism>
<keyword evidence="2" id="KW-1185">Reference proteome</keyword>
<dbReference type="RefSeq" id="WP_069939955.1">
    <property type="nucleotide sequence ID" value="NZ_MAMP01000026.1"/>
</dbReference>
<dbReference type="Pfam" id="PF13730">
    <property type="entry name" value="HTH_36"/>
    <property type="match status" value="1"/>
</dbReference>
<name>A0A1E7DJX2_9BACI</name>
<evidence type="ECO:0008006" key="3">
    <source>
        <dbReference type="Google" id="ProtNLM"/>
    </source>
</evidence>
<dbReference type="AlphaFoldDB" id="A0A1E7DJX2"/>
<proteinExistence type="predicted"/>
<evidence type="ECO:0000313" key="1">
    <source>
        <dbReference type="EMBL" id="OES43339.1"/>
    </source>
</evidence>
<reference evidence="1 2" key="1">
    <citation type="submission" date="2016-06" db="EMBL/GenBank/DDBJ databases">
        <title>Domibacillus iocasae genome sequencing.</title>
        <authorList>
            <person name="Verma A."/>
            <person name="Pal Y."/>
            <person name="Ojha A.K."/>
            <person name="Krishnamurthi S."/>
        </authorList>
    </citation>
    <scope>NUCLEOTIDE SEQUENCE [LARGE SCALE GENOMIC DNA]</scope>
    <source>
        <strain evidence="1 2">DSM 29979</strain>
    </source>
</reference>
<gene>
    <name evidence="1" type="ORF">BA724_13900</name>
</gene>
<protein>
    <recommendedName>
        <fullName evidence="3">Helix-turn-helix type 11 domain-containing protein</fullName>
    </recommendedName>
</protein>
<dbReference type="EMBL" id="MAMP01000026">
    <property type="protein sequence ID" value="OES43339.1"/>
    <property type="molecule type" value="Genomic_DNA"/>
</dbReference>
<comment type="caution">
    <text evidence="1">The sequence shown here is derived from an EMBL/GenBank/DDBJ whole genome shotgun (WGS) entry which is preliminary data.</text>
</comment>
<accession>A0A1E7DJX2</accession>
<evidence type="ECO:0000313" key="2">
    <source>
        <dbReference type="Proteomes" id="UP000095658"/>
    </source>
</evidence>
<dbReference type="Proteomes" id="UP000095658">
    <property type="component" value="Unassembled WGS sequence"/>
</dbReference>
<sequence>MSKHVKLSTKEFQFLYSYQSYTENRKQQQEQKLKILSKVISAYGDTYYNLKEKTRQVVEMICWFSAEKGYCFAKEDYFANRFGVSAKTVRNIFKKLREAGLVCTIYRHSTTQNGLGAAIHFFLDHPYFGVWEKKFHLPTFQAGCQAENEEIPCESKDDHPKKVSTKYLSFSKDLLKILRKENRLDYTYTPKNVPETFVKTVKPFFSEAKDIYTLWGKAVLAYQKFNLSNVLEDYSETVIEAFRQSIFAHKHRKIRKDFTGYFYGTLMKMFTYKKREETFDNHPTFFNWLEDPKNEYSLRFEKKSWQQEIEHLIAKEERTLAFELEEIPY</sequence>